<proteinExistence type="predicted"/>
<reference evidence="2 3" key="1">
    <citation type="submission" date="2015-06" db="EMBL/GenBank/DDBJ databases">
        <title>Genome sequence of Pseudoalteromonas carrageenovora.</title>
        <authorList>
            <person name="Xie B.-B."/>
            <person name="Rong J.-C."/>
            <person name="Qin Q.-L."/>
            <person name="Zhang Y.-Z."/>
        </authorList>
    </citation>
    <scope>NUCLEOTIDE SEQUENCE [LARGE SCALE GENOMIC DNA]</scope>
    <source>
        <strain evidence="2 3">IAM 12662</strain>
    </source>
</reference>
<feature type="transmembrane region" description="Helical" evidence="1">
    <location>
        <begin position="12"/>
        <end position="33"/>
    </location>
</feature>
<accession>A0ABR9EM19</accession>
<dbReference type="Proteomes" id="UP000615003">
    <property type="component" value="Unassembled WGS sequence"/>
</dbReference>
<keyword evidence="1" id="KW-0472">Membrane</keyword>
<keyword evidence="1" id="KW-0812">Transmembrane</keyword>
<evidence type="ECO:0000313" key="3">
    <source>
        <dbReference type="Proteomes" id="UP000615003"/>
    </source>
</evidence>
<organism evidence="2 3">
    <name type="scientific">Pseudoalteromonas carrageenovora IAM 12662</name>
    <dbReference type="NCBI Taxonomy" id="1314868"/>
    <lineage>
        <taxon>Bacteria</taxon>
        <taxon>Pseudomonadati</taxon>
        <taxon>Pseudomonadota</taxon>
        <taxon>Gammaproteobacteria</taxon>
        <taxon>Alteromonadales</taxon>
        <taxon>Pseudoalteromonadaceae</taxon>
        <taxon>Pseudoalteromonas</taxon>
    </lineage>
</organism>
<keyword evidence="3" id="KW-1185">Reference proteome</keyword>
<sequence length="40" mass="4702">MLPKEEKVQHVLVFNLLNTILLECRLGIIYLGFKLKITYP</sequence>
<evidence type="ECO:0000313" key="2">
    <source>
        <dbReference type="EMBL" id="MBE0381313.1"/>
    </source>
</evidence>
<keyword evidence="1" id="KW-1133">Transmembrane helix</keyword>
<dbReference type="EMBL" id="AQGW01000014">
    <property type="protein sequence ID" value="MBE0381313.1"/>
    <property type="molecule type" value="Genomic_DNA"/>
</dbReference>
<comment type="caution">
    <text evidence="2">The sequence shown here is derived from an EMBL/GenBank/DDBJ whole genome shotgun (WGS) entry which is preliminary data.</text>
</comment>
<gene>
    <name evidence="2" type="ORF">PCARR_a3056</name>
</gene>
<evidence type="ECO:0000256" key="1">
    <source>
        <dbReference type="SAM" id="Phobius"/>
    </source>
</evidence>
<name>A0ABR9EM19_PSEVC</name>
<protein>
    <submittedName>
        <fullName evidence="2">Uncharacterized protein</fullName>
    </submittedName>
</protein>